<dbReference type="AlphaFoldDB" id="A0A8D8G963"/>
<evidence type="ECO:0000256" key="1">
    <source>
        <dbReference type="SAM" id="MobiDB-lite"/>
    </source>
</evidence>
<organism evidence="2">
    <name type="scientific">Culex pipiens</name>
    <name type="common">House mosquito</name>
    <dbReference type="NCBI Taxonomy" id="7175"/>
    <lineage>
        <taxon>Eukaryota</taxon>
        <taxon>Metazoa</taxon>
        <taxon>Ecdysozoa</taxon>
        <taxon>Arthropoda</taxon>
        <taxon>Hexapoda</taxon>
        <taxon>Insecta</taxon>
        <taxon>Pterygota</taxon>
        <taxon>Neoptera</taxon>
        <taxon>Endopterygota</taxon>
        <taxon>Diptera</taxon>
        <taxon>Nematocera</taxon>
        <taxon>Culicoidea</taxon>
        <taxon>Culicidae</taxon>
        <taxon>Culicinae</taxon>
        <taxon>Culicini</taxon>
        <taxon>Culex</taxon>
        <taxon>Culex</taxon>
    </lineage>
</organism>
<feature type="region of interest" description="Disordered" evidence="1">
    <location>
        <begin position="16"/>
        <end position="99"/>
    </location>
</feature>
<reference evidence="2" key="1">
    <citation type="submission" date="2021-05" db="EMBL/GenBank/DDBJ databases">
        <authorList>
            <person name="Alioto T."/>
            <person name="Alioto T."/>
            <person name="Gomez Garrido J."/>
        </authorList>
    </citation>
    <scope>NUCLEOTIDE SEQUENCE</scope>
</reference>
<name>A0A8D8G963_CULPI</name>
<protein>
    <submittedName>
        <fullName evidence="2">(northern house mosquito) hypothetical protein</fullName>
    </submittedName>
</protein>
<proteinExistence type="predicted"/>
<feature type="compositionally biased region" description="Basic and acidic residues" evidence="1">
    <location>
        <begin position="60"/>
        <end position="79"/>
    </location>
</feature>
<feature type="compositionally biased region" description="Polar residues" evidence="1">
    <location>
        <begin position="80"/>
        <end position="99"/>
    </location>
</feature>
<sequence length="99" mass="11239">MIRTMIQIMKQLNTKKGEARTSLERNENLNHQRLTMTTIRLKRSRRENPNRSSAPGAAESSRKAETSESTKRATSRTERTTNAPSARKSSPDETTTFDT</sequence>
<evidence type="ECO:0000313" key="2">
    <source>
        <dbReference type="EMBL" id="CAG6501132.1"/>
    </source>
</evidence>
<dbReference type="EMBL" id="HBUE01141823">
    <property type="protein sequence ID" value="CAG6501134.1"/>
    <property type="molecule type" value="Transcribed_RNA"/>
</dbReference>
<dbReference type="EMBL" id="HBUE01141822">
    <property type="protein sequence ID" value="CAG6501132.1"/>
    <property type="molecule type" value="Transcribed_RNA"/>
</dbReference>
<feature type="compositionally biased region" description="Basic and acidic residues" evidence="1">
    <location>
        <begin position="16"/>
        <end position="30"/>
    </location>
</feature>
<accession>A0A8D8G963</accession>